<evidence type="ECO:0000256" key="5">
    <source>
        <dbReference type="ARBA" id="ARBA00023136"/>
    </source>
</evidence>
<dbReference type="AlphaFoldDB" id="A0A4W5J816"/>
<dbReference type="GO" id="GO:0006816">
    <property type="term" value="P:calcium ion transport"/>
    <property type="evidence" value="ECO:0007669"/>
    <property type="project" value="TreeGrafter"/>
</dbReference>
<name>A0A4W5J816_9TELE</name>
<evidence type="ECO:0000256" key="2">
    <source>
        <dbReference type="ARBA" id="ARBA00022692"/>
    </source>
</evidence>
<evidence type="ECO:0000256" key="1">
    <source>
        <dbReference type="ARBA" id="ARBA00004370"/>
    </source>
</evidence>
<evidence type="ECO:0000313" key="8">
    <source>
        <dbReference type="Ensembl" id="ENSHHUP00000000328.1"/>
    </source>
</evidence>
<protein>
    <recommendedName>
        <fullName evidence="7">REJ domain-containing protein</fullName>
    </recommendedName>
</protein>
<feature type="signal peptide" evidence="6">
    <location>
        <begin position="1"/>
        <end position="29"/>
    </location>
</feature>
<sequence length="132" mass="14528">MYICVCVCVTHNLCLCVLLLCVCVSVPSSVEVVLPDTPPGYSSLPHWLSELTSTTLRQLLKQGDSQRVRELSLALITVLNEYEQARESTIVSRAERGYRVTVRSDITRALTALDLTTVNDIQQTSAALAQCT</sequence>
<evidence type="ECO:0000313" key="9">
    <source>
        <dbReference type="Proteomes" id="UP000314982"/>
    </source>
</evidence>
<dbReference type="PANTHER" id="PTHR46730:SF3">
    <property type="entry name" value="POLYCYSTIN-1"/>
    <property type="match status" value="1"/>
</dbReference>
<evidence type="ECO:0000256" key="4">
    <source>
        <dbReference type="ARBA" id="ARBA00022989"/>
    </source>
</evidence>
<organism evidence="8 9">
    <name type="scientific">Hucho hucho</name>
    <name type="common">huchen</name>
    <dbReference type="NCBI Taxonomy" id="62062"/>
    <lineage>
        <taxon>Eukaryota</taxon>
        <taxon>Metazoa</taxon>
        <taxon>Chordata</taxon>
        <taxon>Craniata</taxon>
        <taxon>Vertebrata</taxon>
        <taxon>Euteleostomi</taxon>
        <taxon>Actinopterygii</taxon>
        <taxon>Neopterygii</taxon>
        <taxon>Teleostei</taxon>
        <taxon>Protacanthopterygii</taxon>
        <taxon>Salmoniformes</taxon>
        <taxon>Salmonidae</taxon>
        <taxon>Salmoninae</taxon>
        <taxon>Hucho</taxon>
    </lineage>
</organism>
<proteinExistence type="predicted"/>
<dbReference type="GO" id="GO:0005261">
    <property type="term" value="F:monoatomic cation channel activity"/>
    <property type="evidence" value="ECO:0007669"/>
    <property type="project" value="TreeGrafter"/>
</dbReference>
<dbReference type="Proteomes" id="UP000314982">
    <property type="component" value="Unassembled WGS sequence"/>
</dbReference>
<dbReference type="PANTHER" id="PTHR46730">
    <property type="entry name" value="POLYCYSTIN-1"/>
    <property type="match status" value="1"/>
</dbReference>
<evidence type="ECO:0000259" key="7">
    <source>
        <dbReference type="PROSITE" id="PS51111"/>
    </source>
</evidence>
<dbReference type="Ensembl" id="ENSHHUT00000000338.1">
    <property type="protein sequence ID" value="ENSHHUP00000000328.1"/>
    <property type="gene ID" value="ENSHHUG00000000249.1"/>
</dbReference>
<keyword evidence="4" id="KW-1133">Transmembrane helix</keyword>
<keyword evidence="6" id="KW-0732">Signal</keyword>
<reference evidence="8" key="3">
    <citation type="submission" date="2025-09" db="UniProtKB">
        <authorList>
            <consortium name="Ensembl"/>
        </authorList>
    </citation>
    <scope>IDENTIFICATION</scope>
</reference>
<dbReference type="GO" id="GO:0005886">
    <property type="term" value="C:plasma membrane"/>
    <property type="evidence" value="ECO:0007669"/>
    <property type="project" value="TreeGrafter"/>
</dbReference>
<feature type="chain" id="PRO_5021263942" description="REJ domain-containing protein" evidence="6">
    <location>
        <begin position="30"/>
        <end position="132"/>
    </location>
</feature>
<dbReference type="InterPro" id="IPR014010">
    <property type="entry name" value="REJ_dom"/>
</dbReference>
<keyword evidence="5" id="KW-0472">Membrane</keyword>
<keyword evidence="9" id="KW-1185">Reference proteome</keyword>
<reference evidence="8" key="2">
    <citation type="submission" date="2025-08" db="UniProtKB">
        <authorList>
            <consortium name="Ensembl"/>
        </authorList>
    </citation>
    <scope>IDENTIFICATION</scope>
</reference>
<keyword evidence="2" id="KW-0812">Transmembrane</keyword>
<dbReference type="PROSITE" id="PS51111">
    <property type="entry name" value="REJ"/>
    <property type="match status" value="1"/>
</dbReference>
<feature type="domain" description="REJ" evidence="7">
    <location>
        <begin position="1"/>
        <end position="132"/>
    </location>
</feature>
<dbReference type="STRING" id="62062.ENSHHUP00000000328"/>
<evidence type="ECO:0000256" key="3">
    <source>
        <dbReference type="ARBA" id="ARBA00022737"/>
    </source>
</evidence>
<comment type="subcellular location">
    <subcellularLocation>
        <location evidence="1">Membrane</location>
    </subcellularLocation>
</comment>
<keyword evidence="3" id="KW-0677">Repeat</keyword>
<accession>A0A4W5J816</accession>
<evidence type="ECO:0000256" key="6">
    <source>
        <dbReference type="SAM" id="SignalP"/>
    </source>
</evidence>
<reference evidence="9" key="1">
    <citation type="submission" date="2018-06" db="EMBL/GenBank/DDBJ databases">
        <title>Genome assembly of Danube salmon.</title>
        <authorList>
            <person name="Macqueen D.J."/>
            <person name="Gundappa M.K."/>
        </authorList>
    </citation>
    <scope>NUCLEOTIDE SEQUENCE [LARGE SCALE GENOMIC DNA]</scope>
</reference>